<dbReference type="EMBL" id="HBUE01015225">
    <property type="protein sequence ID" value="CAG6450246.1"/>
    <property type="molecule type" value="Transcribed_RNA"/>
</dbReference>
<evidence type="ECO:0000256" key="1">
    <source>
        <dbReference type="SAM" id="MobiDB-lite"/>
    </source>
</evidence>
<accession>A0A8D8A941</accession>
<feature type="region of interest" description="Disordered" evidence="1">
    <location>
        <begin position="18"/>
        <end position="86"/>
    </location>
</feature>
<feature type="compositionally biased region" description="Low complexity" evidence="1">
    <location>
        <begin position="49"/>
        <end position="84"/>
    </location>
</feature>
<sequence length="132" mass="14861">MIWMIAATTIVMIPSRPCQRRSASSPRWPRRASCGAVSTTARRTFSAKSTSSTSCCQRSRSSNKPAASNRPARSRTTPRSSLRNVPRARSLFCRRIWPHKGSATLSEPNRWGTSTWPGFWSGWRSFTPFRSP</sequence>
<feature type="compositionally biased region" description="Low complexity" evidence="1">
    <location>
        <begin position="20"/>
        <end position="33"/>
    </location>
</feature>
<evidence type="ECO:0000313" key="2">
    <source>
        <dbReference type="EMBL" id="CAG6450246.1"/>
    </source>
</evidence>
<organism evidence="2">
    <name type="scientific">Culex pipiens</name>
    <name type="common">House mosquito</name>
    <dbReference type="NCBI Taxonomy" id="7175"/>
    <lineage>
        <taxon>Eukaryota</taxon>
        <taxon>Metazoa</taxon>
        <taxon>Ecdysozoa</taxon>
        <taxon>Arthropoda</taxon>
        <taxon>Hexapoda</taxon>
        <taxon>Insecta</taxon>
        <taxon>Pterygota</taxon>
        <taxon>Neoptera</taxon>
        <taxon>Endopterygota</taxon>
        <taxon>Diptera</taxon>
        <taxon>Nematocera</taxon>
        <taxon>Culicoidea</taxon>
        <taxon>Culicidae</taxon>
        <taxon>Culicinae</taxon>
        <taxon>Culicini</taxon>
        <taxon>Culex</taxon>
        <taxon>Culex</taxon>
    </lineage>
</organism>
<feature type="compositionally biased region" description="Polar residues" evidence="1">
    <location>
        <begin position="36"/>
        <end position="48"/>
    </location>
</feature>
<protein>
    <submittedName>
        <fullName evidence="2">(northern house mosquito) hypothetical protein</fullName>
    </submittedName>
</protein>
<dbReference type="AlphaFoldDB" id="A0A8D8A941"/>
<proteinExistence type="predicted"/>
<reference evidence="2" key="1">
    <citation type="submission" date="2021-05" db="EMBL/GenBank/DDBJ databases">
        <authorList>
            <person name="Alioto T."/>
            <person name="Alioto T."/>
            <person name="Gomez Garrido J."/>
        </authorList>
    </citation>
    <scope>NUCLEOTIDE SEQUENCE</scope>
</reference>
<name>A0A8D8A941_CULPI</name>